<dbReference type="PANTHER" id="PTHR48063:SF101">
    <property type="entry name" value="LRR RECEPTOR-LIKE SERINE_THREONINE-PROTEIN KINASE FLS2"/>
    <property type="match status" value="1"/>
</dbReference>
<evidence type="ECO:0000256" key="5">
    <source>
        <dbReference type="ARBA" id="ARBA00022737"/>
    </source>
</evidence>
<keyword evidence="7" id="KW-0472">Membrane</keyword>
<gene>
    <name evidence="11" type="ORF">ILEXP_LOCUS14625</name>
</gene>
<dbReference type="InterPro" id="IPR013210">
    <property type="entry name" value="LRR_N_plant-typ"/>
</dbReference>
<dbReference type="Pfam" id="PF13855">
    <property type="entry name" value="LRR_8"/>
    <property type="match status" value="1"/>
</dbReference>
<dbReference type="InterPro" id="IPR046956">
    <property type="entry name" value="RLP23-like"/>
</dbReference>
<dbReference type="SUPFAM" id="SSF52058">
    <property type="entry name" value="L domain-like"/>
    <property type="match status" value="1"/>
</dbReference>
<dbReference type="InterPro" id="IPR032675">
    <property type="entry name" value="LRR_dom_sf"/>
</dbReference>
<dbReference type="EMBL" id="CAUOFW020001613">
    <property type="protein sequence ID" value="CAK9146757.1"/>
    <property type="molecule type" value="Genomic_DNA"/>
</dbReference>
<evidence type="ECO:0000256" key="4">
    <source>
        <dbReference type="ARBA" id="ARBA00022729"/>
    </source>
</evidence>
<proteinExistence type="predicted"/>
<dbReference type="PRINTS" id="PR00019">
    <property type="entry name" value="LEURICHRPT"/>
</dbReference>
<name>A0ABC8RXL5_9AQUA</name>
<keyword evidence="2" id="KW-0433">Leucine-rich repeat</keyword>
<dbReference type="InterPro" id="IPR001611">
    <property type="entry name" value="Leu-rich_rpt"/>
</dbReference>
<keyword evidence="12" id="KW-1185">Reference proteome</keyword>
<dbReference type="PANTHER" id="PTHR48063">
    <property type="entry name" value="LRR RECEPTOR-LIKE KINASE"/>
    <property type="match status" value="1"/>
</dbReference>
<accession>A0ABC8RXL5</accession>
<comment type="subcellular location">
    <subcellularLocation>
        <location evidence="1">Membrane</location>
        <topology evidence="1">Single-pass type I membrane protein</topology>
    </subcellularLocation>
</comment>
<keyword evidence="5" id="KW-0677">Repeat</keyword>
<comment type="caution">
    <text evidence="11">The sequence shown here is derived from an EMBL/GenBank/DDBJ whole genome shotgun (WGS) entry which is preliminary data.</text>
</comment>
<dbReference type="Gene3D" id="3.80.10.10">
    <property type="entry name" value="Ribonuclease Inhibitor"/>
    <property type="match status" value="2"/>
</dbReference>
<evidence type="ECO:0000256" key="2">
    <source>
        <dbReference type="ARBA" id="ARBA00022614"/>
    </source>
</evidence>
<evidence type="ECO:0000313" key="11">
    <source>
        <dbReference type="EMBL" id="CAK9146757.1"/>
    </source>
</evidence>
<evidence type="ECO:0000256" key="6">
    <source>
        <dbReference type="ARBA" id="ARBA00022989"/>
    </source>
</evidence>
<keyword evidence="8" id="KW-0325">Glycoprotein</keyword>
<evidence type="ECO:0000256" key="9">
    <source>
        <dbReference type="SAM" id="MobiDB-lite"/>
    </source>
</evidence>
<dbReference type="GO" id="GO:0016020">
    <property type="term" value="C:membrane"/>
    <property type="evidence" value="ECO:0007669"/>
    <property type="project" value="UniProtKB-SubCell"/>
</dbReference>
<dbReference type="Pfam" id="PF08263">
    <property type="entry name" value="LRRNT_2"/>
    <property type="match status" value="1"/>
</dbReference>
<evidence type="ECO:0000313" key="12">
    <source>
        <dbReference type="Proteomes" id="UP001642360"/>
    </source>
</evidence>
<feature type="domain" description="Leucine-rich repeat-containing N-terminal plant-type" evidence="10">
    <location>
        <begin position="50"/>
        <end position="90"/>
    </location>
</feature>
<evidence type="ECO:0000256" key="1">
    <source>
        <dbReference type="ARBA" id="ARBA00004479"/>
    </source>
</evidence>
<dbReference type="Pfam" id="PF00560">
    <property type="entry name" value="LRR_1"/>
    <property type="match status" value="2"/>
</dbReference>
<keyword evidence="3" id="KW-0812">Transmembrane</keyword>
<evidence type="ECO:0000256" key="8">
    <source>
        <dbReference type="ARBA" id="ARBA00023180"/>
    </source>
</evidence>
<organism evidence="11 12">
    <name type="scientific">Ilex paraguariensis</name>
    <name type="common">yerba mate</name>
    <dbReference type="NCBI Taxonomy" id="185542"/>
    <lineage>
        <taxon>Eukaryota</taxon>
        <taxon>Viridiplantae</taxon>
        <taxon>Streptophyta</taxon>
        <taxon>Embryophyta</taxon>
        <taxon>Tracheophyta</taxon>
        <taxon>Spermatophyta</taxon>
        <taxon>Magnoliopsida</taxon>
        <taxon>eudicotyledons</taxon>
        <taxon>Gunneridae</taxon>
        <taxon>Pentapetalae</taxon>
        <taxon>asterids</taxon>
        <taxon>campanulids</taxon>
        <taxon>Aquifoliales</taxon>
        <taxon>Aquifoliaceae</taxon>
        <taxon>Ilex</taxon>
    </lineage>
</organism>
<dbReference type="Proteomes" id="UP001642360">
    <property type="component" value="Unassembled WGS sequence"/>
</dbReference>
<evidence type="ECO:0000259" key="10">
    <source>
        <dbReference type="Pfam" id="PF08263"/>
    </source>
</evidence>
<feature type="region of interest" description="Disordered" evidence="9">
    <location>
        <begin position="385"/>
        <end position="404"/>
    </location>
</feature>
<evidence type="ECO:0000256" key="7">
    <source>
        <dbReference type="ARBA" id="ARBA00023136"/>
    </source>
</evidence>
<keyword evidence="4" id="KW-0732">Signal</keyword>
<evidence type="ECO:0000256" key="3">
    <source>
        <dbReference type="ARBA" id="ARBA00022692"/>
    </source>
</evidence>
<reference evidence="11 12" key="1">
    <citation type="submission" date="2024-02" db="EMBL/GenBank/DDBJ databases">
        <authorList>
            <person name="Vignale AGUSTIN F."/>
            <person name="Sosa J E."/>
            <person name="Modenutti C."/>
        </authorList>
    </citation>
    <scope>NUCLEOTIDE SEQUENCE [LARGE SCALE GENOMIC DNA]</scope>
</reference>
<dbReference type="AlphaFoldDB" id="A0ABC8RXL5"/>
<keyword evidence="6" id="KW-1133">Transmembrane helix</keyword>
<protein>
    <recommendedName>
        <fullName evidence="10">Leucine-rich repeat-containing N-terminal plant-type domain-containing protein</fullName>
    </recommendedName>
</protein>
<sequence length="404" mass="45100">MSLVVVMINDQRPNKYLLVLFVLFLLSMKWVGPGFSSGAGDTNFIRCRESERQELLTFRQGLVDNRGRLSSWEREEDKNDCCKWRGVWCSNRTGHVIKLDLGGPSFGPHRSGLSDKLSPSLLELNHLESLGNLSKLHHLHLGSFRYHMKAENLDLLLHLSSLTHLEMSSVDLSGAIYWVDIIKRLPSLSVLLLRECNLFSVTSPSISFVNTSASISTLDLSYNSLDSTMFRWLFNLSSTLFELRLGANQLTGSIPDAFRHMTSLQYLQSLDLSGNMFSGKPSKLLHNLRGSNLVELRLAANQLEGPIQDAFENMTSLTNLDLSFNQLEGVIPKSLGNLCNLQSLDLSINFFSGNLPHFLHNLFGCAEDILESSFLNENQLTGPLPDIEGPIPSEGYPVAESTIQ</sequence>